<keyword evidence="4" id="KW-1185">Reference proteome</keyword>
<evidence type="ECO:0000259" key="2">
    <source>
        <dbReference type="Pfam" id="PF07179"/>
    </source>
</evidence>
<name>A0A6I6IL39_9RHOB</name>
<evidence type="ECO:0000313" key="4">
    <source>
        <dbReference type="Proteomes" id="UP000428330"/>
    </source>
</evidence>
<protein>
    <submittedName>
        <fullName evidence="3">SseB family protein</fullName>
    </submittedName>
</protein>
<proteinExistence type="predicted"/>
<dbReference type="InterPro" id="IPR009839">
    <property type="entry name" value="SseB_N"/>
</dbReference>
<feature type="domain" description="SseB protein N-terminal" evidence="2">
    <location>
        <begin position="15"/>
        <end position="120"/>
    </location>
</feature>
<evidence type="ECO:0000256" key="1">
    <source>
        <dbReference type="SAM" id="MobiDB-lite"/>
    </source>
</evidence>
<gene>
    <name evidence="3" type="ORF">EI983_03290</name>
</gene>
<reference evidence="4" key="1">
    <citation type="submission" date="2018-12" db="EMBL/GenBank/DDBJ databases">
        <title>Complete genome sequence of Roseovarius sp. MME-070.</title>
        <authorList>
            <person name="Nam Y.-D."/>
            <person name="Kang J."/>
            <person name="Chung W.-H."/>
            <person name="Park Y.S."/>
        </authorList>
    </citation>
    <scope>NUCLEOTIDE SEQUENCE [LARGE SCALE GENOMIC DNA]</scope>
    <source>
        <strain evidence="4">MME-070</strain>
    </source>
</reference>
<dbReference type="EMBL" id="CP034348">
    <property type="protein sequence ID" value="QGX97355.1"/>
    <property type="molecule type" value="Genomic_DNA"/>
</dbReference>
<evidence type="ECO:0000313" key="3">
    <source>
        <dbReference type="EMBL" id="QGX97355.1"/>
    </source>
</evidence>
<dbReference type="OrthoDB" id="7831317at2"/>
<feature type="region of interest" description="Disordered" evidence="1">
    <location>
        <begin position="237"/>
        <end position="261"/>
    </location>
</feature>
<sequence>MVEKTRLDAAFLASESAPEDDAARLAFFEQLAASELFLLLEGEAEGDKVTPQTFEMQNETFVLVFDLETRLTALAQGPAPYAALSGRALAAMLAPQRLGIALNIDVAPSSSFILAEEVAWLNDMLSHAPQELRQSVEKMFSPKGLPEALLTALDARLASATGLAHSAYLVGVAYDSGAQGHLIGFIDALPGAEPALAQAISEVLTFSGLEAAALDVAFFAASDGVTPRLARHGLRFDLPQPAPAHMPETPGMNPDKPPKLR</sequence>
<dbReference type="RefSeq" id="WP_157705986.1">
    <property type="nucleotide sequence ID" value="NZ_CP034348.1"/>
</dbReference>
<organism evidence="3 4">
    <name type="scientific">Roseovarius faecimaris</name>
    <dbReference type="NCBI Taxonomy" id="2494550"/>
    <lineage>
        <taxon>Bacteria</taxon>
        <taxon>Pseudomonadati</taxon>
        <taxon>Pseudomonadota</taxon>
        <taxon>Alphaproteobacteria</taxon>
        <taxon>Rhodobacterales</taxon>
        <taxon>Roseobacteraceae</taxon>
        <taxon>Roseovarius</taxon>
    </lineage>
</organism>
<accession>A0A6I6IL39</accession>
<dbReference type="Proteomes" id="UP000428330">
    <property type="component" value="Chromosome"/>
</dbReference>
<dbReference type="KEGG" id="rom:EI983_03290"/>
<dbReference type="AlphaFoldDB" id="A0A6I6IL39"/>
<dbReference type="Pfam" id="PF07179">
    <property type="entry name" value="SseB"/>
    <property type="match status" value="1"/>
</dbReference>